<organism evidence="2 3">
    <name type="scientific">Pukyongiella litopenaei</name>
    <dbReference type="NCBI Taxonomy" id="2605946"/>
    <lineage>
        <taxon>Bacteria</taxon>
        <taxon>Pseudomonadati</taxon>
        <taxon>Pseudomonadota</taxon>
        <taxon>Alphaproteobacteria</taxon>
        <taxon>Rhodobacterales</taxon>
        <taxon>Paracoccaceae</taxon>
        <taxon>Pukyongiella</taxon>
    </lineage>
</organism>
<evidence type="ECO:0000313" key="3">
    <source>
        <dbReference type="Proteomes" id="UP000237655"/>
    </source>
</evidence>
<reference evidence="3" key="1">
    <citation type="submission" date="2018-03" db="EMBL/GenBank/DDBJ databases">
        <title>Genomic analysis of the strain SH-1 isolated from shrimp intestine.</title>
        <authorList>
            <person name="Kim Y.-S."/>
            <person name="Kim S.-E."/>
            <person name="Kim K.-H."/>
        </authorList>
    </citation>
    <scope>NUCLEOTIDE SEQUENCE [LARGE SCALE GENOMIC DNA]</scope>
    <source>
        <strain evidence="3">SH-1</strain>
    </source>
</reference>
<gene>
    <name evidence="2" type="ORF">C6Y53_19055</name>
</gene>
<sequence length="566" mass="60314">MNDGRYVVRFPGDRTYTAVSKEEYELAKSGTLKRLGRAARDTAQDVAGGAMELLGRGVNLLDRVGSPNPVQRGAELVEKGRELRTANDPLQRINRAVNPGVATVGGALPDIAAGGASSLVRRPLMGLALDSALGAASSPDAPLTGAAAAAAGYGVGAGAAGAYRYMRPGTQKGIQIGNAVIDNSRRQRAAQRAEISAAAREGRDINPKAWGGTADPLEPGIPEPRGRAAGAQVNPSPTYELSEPVLGDVLSSRTMRDRYSFPTTQAQAAIIDTSDPTTFAAARRQDAADFQEWRSRGGISGAVKDMTQPIDNYDDLRATQVRALNKEIMRAMGEPNAVAVTTGNVGKARRAISERFNEIAREAGNLTREEGDNLAERIAGMIDNEADEGARNLLSHFKKSIDDRRAFRGGELSAEELLEVRNQVAKAVKNAYGRDPNLIVGNALRDLEDELDATFFSKLPDDAKQDMADNRFQWGVANTALRTGAATNARGDVNIRSFINAYRQGNRRYKIGYDRTDFARFLDTADAILFKESPDSGTPQGLAPILGAIAEAAGVPGAGIVGNLIR</sequence>
<keyword evidence="3" id="KW-1185">Reference proteome</keyword>
<name>A0A5C2H2A0_9RHOB</name>
<dbReference type="Proteomes" id="UP000237655">
    <property type="component" value="Chromosome"/>
</dbReference>
<dbReference type="AlphaFoldDB" id="A0A5C2H2A0"/>
<proteinExistence type="predicted"/>
<evidence type="ECO:0000256" key="1">
    <source>
        <dbReference type="SAM" id="MobiDB-lite"/>
    </source>
</evidence>
<evidence type="ECO:0000313" key="2">
    <source>
        <dbReference type="EMBL" id="QEP30330.1"/>
    </source>
</evidence>
<dbReference type="KEGG" id="thas:C6Y53_19055"/>
<feature type="region of interest" description="Disordered" evidence="1">
    <location>
        <begin position="205"/>
        <end position="240"/>
    </location>
</feature>
<accession>A0A5C2H2A0</accession>
<dbReference type="RefSeq" id="WP_149615545.1">
    <property type="nucleotide sequence ID" value="NZ_CP027665.1"/>
</dbReference>
<protein>
    <submittedName>
        <fullName evidence="2">Uncharacterized protein</fullName>
    </submittedName>
</protein>
<dbReference type="EMBL" id="CP027665">
    <property type="protein sequence ID" value="QEP30330.1"/>
    <property type="molecule type" value="Genomic_DNA"/>
</dbReference>